<organism evidence="2 3">
    <name type="scientific">Hibiscus sabdariffa</name>
    <name type="common">roselle</name>
    <dbReference type="NCBI Taxonomy" id="183260"/>
    <lineage>
        <taxon>Eukaryota</taxon>
        <taxon>Viridiplantae</taxon>
        <taxon>Streptophyta</taxon>
        <taxon>Embryophyta</taxon>
        <taxon>Tracheophyta</taxon>
        <taxon>Spermatophyta</taxon>
        <taxon>Magnoliopsida</taxon>
        <taxon>eudicotyledons</taxon>
        <taxon>Gunneridae</taxon>
        <taxon>Pentapetalae</taxon>
        <taxon>rosids</taxon>
        <taxon>malvids</taxon>
        <taxon>Malvales</taxon>
        <taxon>Malvaceae</taxon>
        <taxon>Malvoideae</taxon>
        <taxon>Hibiscus</taxon>
    </lineage>
</organism>
<feature type="compositionally biased region" description="Polar residues" evidence="1">
    <location>
        <begin position="173"/>
        <end position="182"/>
    </location>
</feature>
<feature type="compositionally biased region" description="Polar residues" evidence="1">
    <location>
        <begin position="85"/>
        <end position="94"/>
    </location>
</feature>
<feature type="region of interest" description="Disordered" evidence="1">
    <location>
        <begin position="71"/>
        <end position="97"/>
    </location>
</feature>
<sequence length="182" mass="19869">MVIQFHRALPASIQVASEENDTASTLCSLVPVTQHTSTIHVPFSNNDIACTQHQADPEPPIVVEPEVVTGFGSSEPEPEADDRTAANNSFTCSPPSHVDARAETAIETIESLPGCNTYLKVVDPSSVSGPNIDWGGDIDDRRMKGNPSKNQKYEHTRTMQHTTKQEPKKYSHHSASPNPKQQ</sequence>
<evidence type="ECO:0000313" key="3">
    <source>
        <dbReference type="Proteomes" id="UP001472677"/>
    </source>
</evidence>
<feature type="compositionally biased region" description="Basic and acidic residues" evidence="1">
    <location>
        <begin position="151"/>
        <end position="169"/>
    </location>
</feature>
<gene>
    <name evidence="2" type="ORF">V6N12_000141</name>
</gene>
<name>A0ABR2AZU7_9ROSI</name>
<keyword evidence="3" id="KW-1185">Reference proteome</keyword>
<comment type="caution">
    <text evidence="2">The sequence shown here is derived from an EMBL/GenBank/DDBJ whole genome shotgun (WGS) entry which is preliminary data.</text>
</comment>
<proteinExistence type="predicted"/>
<dbReference type="Proteomes" id="UP001472677">
    <property type="component" value="Unassembled WGS sequence"/>
</dbReference>
<evidence type="ECO:0000313" key="2">
    <source>
        <dbReference type="EMBL" id="KAK8499624.1"/>
    </source>
</evidence>
<dbReference type="EMBL" id="JBBPBM010000233">
    <property type="protein sequence ID" value="KAK8499624.1"/>
    <property type="molecule type" value="Genomic_DNA"/>
</dbReference>
<evidence type="ECO:0000256" key="1">
    <source>
        <dbReference type="SAM" id="MobiDB-lite"/>
    </source>
</evidence>
<protein>
    <submittedName>
        <fullName evidence="2">Uncharacterized protein</fullName>
    </submittedName>
</protein>
<accession>A0ABR2AZU7</accession>
<feature type="region of interest" description="Disordered" evidence="1">
    <location>
        <begin position="121"/>
        <end position="182"/>
    </location>
</feature>
<reference evidence="2 3" key="1">
    <citation type="journal article" date="2024" name="G3 (Bethesda)">
        <title>Genome assembly of Hibiscus sabdariffa L. provides insights into metabolisms of medicinal natural products.</title>
        <authorList>
            <person name="Kim T."/>
        </authorList>
    </citation>
    <scope>NUCLEOTIDE SEQUENCE [LARGE SCALE GENOMIC DNA]</scope>
    <source>
        <strain evidence="2">TK-2024</strain>
        <tissue evidence="2">Old leaves</tissue>
    </source>
</reference>